<evidence type="ECO:0000313" key="1">
    <source>
        <dbReference type="EMBL" id="UOQ66294.1"/>
    </source>
</evidence>
<keyword evidence="2" id="KW-1185">Reference proteome</keyword>
<dbReference type="Proteomes" id="UP000830401">
    <property type="component" value="Chromosome"/>
</dbReference>
<organism evidence="1 2">
    <name type="scientific">Hymenobacter volaticus</name>
    <dbReference type="NCBI Taxonomy" id="2932254"/>
    <lineage>
        <taxon>Bacteria</taxon>
        <taxon>Pseudomonadati</taxon>
        <taxon>Bacteroidota</taxon>
        <taxon>Cytophagia</taxon>
        <taxon>Cytophagales</taxon>
        <taxon>Hymenobacteraceae</taxon>
        <taxon>Hymenobacter</taxon>
    </lineage>
</organism>
<accession>A0ABY4G708</accession>
<dbReference type="EMBL" id="CP095061">
    <property type="protein sequence ID" value="UOQ66294.1"/>
    <property type="molecule type" value="Genomic_DNA"/>
</dbReference>
<evidence type="ECO:0000313" key="2">
    <source>
        <dbReference type="Proteomes" id="UP000830401"/>
    </source>
</evidence>
<dbReference type="RefSeq" id="WP_245120277.1">
    <property type="nucleotide sequence ID" value="NZ_CP095061.1"/>
</dbReference>
<proteinExistence type="predicted"/>
<gene>
    <name evidence="1" type="ORF">MUN86_22875</name>
</gene>
<protein>
    <submittedName>
        <fullName evidence="1">Uncharacterized protein</fullName>
    </submittedName>
</protein>
<reference evidence="1" key="1">
    <citation type="submission" date="2022-04" db="EMBL/GenBank/DDBJ databases">
        <title>Hymenobacter sp. isolated from the air.</title>
        <authorList>
            <person name="Won M."/>
            <person name="Lee C.-M."/>
            <person name="Woen H.-Y."/>
            <person name="Kwon S.-W."/>
        </authorList>
    </citation>
    <scope>NUCLEOTIDE SEQUENCE</scope>
    <source>
        <strain evidence="1">5420S-77</strain>
    </source>
</reference>
<name>A0ABY4G708_9BACT</name>
<sequence length="56" mass="6405">MDTSGFGVEKAVLEQVYQPLLKKEATRKTYEMPFPAYWSSFKLLQVTYAAEKAGQE</sequence>